<proteinExistence type="inferred from homology"/>
<dbReference type="Gene3D" id="3.30.450.50">
    <property type="entry name" value="Longin domain"/>
    <property type="match status" value="1"/>
</dbReference>
<sequence length="215" mass="24652">MPILFSAVACNKRLLTKFASCDGNFMEIVEEVISKIPCRNDKMTYSHGHYLLHYIVQEKYFYFCITDKSCQRSRAFLFLNEIQRKFQTSKKSDEFANVLSAEMYRFSEDHNTITIRKGDLDELNSIGVGSSETILGEKILFVNNIDNLPYYSTISYVRKTPERVLLLVKNTNTKLYLTVAVIIILILGLAIYIFGPTSSAILIGGLLFFFFRSIT</sequence>
<dbReference type="InParanoid" id="A0A6J1X642"/>
<dbReference type="GO" id="GO:0005484">
    <property type="term" value="F:SNAP receptor activity"/>
    <property type="evidence" value="ECO:0007669"/>
    <property type="project" value="TreeGrafter"/>
</dbReference>
<comment type="subcellular location">
    <subcellularLocation>
        <location evidence="3">Endomembrane system</location>
        <topology evidence="3">Single-pass type IV membrane protein</topology>
    </subcellularLocation>
</comment>
<keyword evidence="6" id="KW-1185">Reference proteome</keyword>
<keyword evidence="2 4" id="KW-0472">Membrane</keyword>
<dbReference type="InterPro" id="IPR051097">
    <property type="entry name" value="Synaptobrevin-like_transport"/>
</dbReference>
<gene>
    <name evidence="7" type="primary">LOC113523311</name>
</gene>
<dbReference type="GO" id="GO:0006906">
    <property type="term" value="P:vesicle fusion"/>
    <property type="evidence" value="ECO:0007669"/>
    <property type="project" value="TreeGrafter"/>
</dbReference>
<dbReference type="AlphaFoldDB" id="A0A6J1X642"/>
<accession>A0A6J1X642</accession>
<evidence type="ECO:0000256" key="3">
    <source>
        <dbReference type="ARBA" id="ARBA00046280"/>
    </source>
</evidence>
<evidence type="ECO:0000313" key="7">
    <source>
        <dbReference type="RefSeq" id="XP_026765029.2"/>
    </source>
</evidence>
<organism evidence="6 7">
    <name type="scientific">Galleria mellonella</name>
    <name type="common">Greater wax moth</name>
    <dbReference type="NCBI Taxonomy" id="7137"/>
    <lineage>
        <taxon>Eukaryota</taxon>
        <taxon>Metazoa</taxon>
        <taxon>Ecdysozoa</taxon>
        <taxon>Arthropoda</taxon>
        <taxon>Hexapoda</taxon>
        <taxon>Insecta</taxon>
        <taxon>Pterygota</taxon>
        <taxon>Neoptera</taxon>
        <taxon>Endopterygota</taxon>
        <taxon>Lepidoptera</taxon>
        <taxon>Glossata</taxon>
        <taxon>Ditrysia</taxon>
        <taxon>Pyraloidea</taxon>
        <taxon>Pyralidae</taxon>
        <taxon>Galleriinae</taxon>
        <taxon>Galleria</taxon>
    </lineage>
</organism>
<dbReference type="KEGG" id="gmw:113523311"/>
<dbReference type="GeneID" id="113523311"/>
<dbReference type="GO" id="GO:0000149">
    <property type="term" value="F:SNARE binding"/>
    <property type="evidence" value="ECO:0007669"/>
    <property type="project" value="TreeGrafter"/>
</dbReference>
<dbReference type="RefSeq" id="XP_026765029.2">
    <property type="nucleotide sequence ID" value="XM_026909228.3"/>
</dbReference>
<dbReference type="Pfam" id="PF13774">
    <property type="entry name" value="Longin"/>
    <property type="match status" value="1"/>
</dbReference>
<dbReference type="PROSITE" id="PS50859">
    <property type="entry name" value="LONGIN"/>
    <property type="match status" value="1"/>
</dbReference>
<evidence type="ECO:0000313" key="6">
    <source>
        <dbReference type="Proteomes" id="UP001652740"/>
    </source>
</evidence>
<dbReference type="CDD" id="cd14824">
    <property type="entry name" value="Longin"/>
    <property type="match status" value="1"/>
</dbReference>
<keyword evidence="4" id="KW-0812">Transmembrane</keyword>
<dbReference type="InterPro" id="IPR011012">
    <property type="entry name" value="Longin-like_dom_sf"/>
</dbReference>
<dbReference type="InterPro" id="IPR010908">
    <property type="entry name" value="Longin_dom"/>
</dbReference>
<keyword evidence="4" id="KW-1133">Transmembrane helix</keyword>
<feature type="transmembrane region" description="Helical" evidence="4">
    <location>
        <begin position="199"/>
        <end position="214"/>
    </location>
</feature>
<reference evidence="7" key="1">
    <citation type="submission" date="2025-08" db="UniProtKB">
        <authorList>
            <consortium name="RefSeq"/>
        </authorList>
    </citation>
    <scope>IDENTIFICATION</scope>
    <source>
        <tissue evidence="7">Whole larvae</tissue>
    </source>
</reference>
<dbReference type="PANTHER" id="PTHR21136">
    <property type="entry name" value="SNARE PROTEINS"/>
    <property type="match status" value="1"/>
</dbReference>
<evidence type="ECO:0000259" key="5">
    <source>
        <dbReference type="PROSITE" id="PS50859"/>
    </source>
</evidence>
<comment type="similarity">
    <text evidence="1">Belongs to the synaptobrevin family.</text>
</comment>
<dbReference type="SMART" id="SM01270">
    <property type="entry name" value="Longin"/>
    <property type="match status" value="1"/>
</dbReference>
<dbReference type="Proteomes" id="UP001652740">
    <property type="component" value="Unplaced"/>
</dbReference>
<dbReference type="GO" id="GO:0012505">
    <property type="term" value="C:endomembrane system"/>
    <property type="evidence" value="ECO:0007669"/>
    <property type="project" value="UniProtKB-SubCell"/>
</dbReference>
<dbReference type="GO" id="GO:0006887">
    <property type="term" value="P:exocytosis"/>
    <property type="evidence" value="ECO:0007669"/>
    <property type="project" value="TreeGrafter"/>
</dbReference>
<dbReference type="PANTHER" id="PTHR21136:SF179">
    <property type="entry name" value="VESICLE ASSOCIATED MEMBRANE PROTEIN 7-RELATED"/>
    <property type="match status" value="1"/>
</dbReference>
<dbReference type="GO" id="GO:0031201">
    <property type="term" value="C:SNARE complex"/>
    <property type="evidence" value="ECO:0007669"/>
    <property type="project" value="TreeGrafter"/>
</dbReference>
<dbReference type="SUPFAM" id="SSF64356">
    <property type="entry name" value="SNARE-like"/>
    <property type="match status" value="1"/>
</dbReference>
<feature type="domain" description="Longin" evidence="5">
    <location>
        <begin position="3"/>
        <end position="114"/>
    </location>
</feature>
<evidence type="ECO:0000256" key="2">
    <source>
        <dbReference type="ARBA" id="ARBA00023136"/>
    </source>
</evidence>
<name>A0A6J1X642_GALME</name>
<protein>
    <submittedName>
        <fullName evidence="7">Vesicle-associated membrane protein 7-like</fullName>
    </submittedName>
</protein>
<evidence type="ECO:0000256" key="1">
    <source>
        <dbReference type="ARBA" id="ARBA00008025"/>
    </source>
</evidence>
<evidence type="ECO:0000256" key="4">
    <source>
        <dbReference type="SAM" id="Phobius"/>
    </source>
</evidence>